<reference evidence="2" key="1">
    <citation type="journal article" date="2020" name="bioRxiv">
        <title>A rank-normalized archaeal taxonomy based on genome phylogeny resolves widespread incomplete and uneven classifications.</title>
        <authorList>
            <person name="Rinke C."/>
            <person name="Chuvochina M."/>
            <person name="Mussig A.J."/>
            <person name="Chaumeil P.-A."/>
            <person name="Waite D.W."/>
            <person name="Whitman W.B."/>
            <person name="Parks D.H."/>
            <person name="Hugenholtz P."/>
        </authorList>
    </citation>
    <scope>NUCLEOTIDE SEQUENCE</scope>
    <source>
        <strain evidence="2">UBA8839</strain>
    </source>
</reference>
<comment type="caution">
    <text evidence="2">The sequence shown here is derived from an EMBL/GenBank/DDBJ whole genome shotgun (WGS) entry which is preliminary data.</text>
</comment>
<dbReference type="AlphaFoldDB" id="A0A832SXP6"/>
<evidence type="ECO:0000313" key="3">
    <source>
        <dbReference type="Proteomes" id="UP000651120"/>
    </source>
</evidence>
<dbReference type="Pfam" id="PF01472">
    <property type="entry name" value="PUA"/>
    <property type="match status" value="1"/>
</dbReference>
<dbReference type="InterPro" id="IPR016437">
    <property type="entry name" value="MCT-1/Tma20"/>
</dbReference>
<dbReference type="Gene3D" id="3.10.450.120">
    <property type="entry name" value="Pre-PUA domain, domain 1"/>
    <property type="match status" value="1"/>
</dbReference>
<dbReference type="GO" id="GO:0001731">
    <property type="term" value="P:formation of translation preinitiation complex"/>
    <property type="evidence" value="ECO:0007669"/>
    <property type="project" value="TreeGrafter"/>
</dbReference>
<dbReference type="Gene3D" id="2.30.130.10">
    <property type="entry name" value="PUA domain"/>
    <property type="match status" value="1"/>
</dbReference>
<dbReference type="NCBIfam" id="TIGR00451">
    <property type="entry name" value="unchar_dom_2"/>
    <property type="match status" value="1"/>
</dbReference>
<dbReference type="RefSeq" id="WP_011008085.1">
    <property type="nucleotide sequence ID" value="NZ_DUJP01000009.1"/>
</dbReference>
<dbReference type="Pfam" id="PF09183">
    <property type="entry name" value="DUF1947"/>
    <property type="match status" value="1"/>
</dbReference>
<dbReference type="PANTHER" id="PTHR22798">
    <property type="entry name" value="MCT-1 PROTEIN"/>
    <property type="match status" value="1"/>
</dbReference>
<name>A0A832SXP6_9CREN</name>
<dbReference type="EMBL" id="DUJP01000009">
    <property type="protein sequence ID" value="HII46247.1"/>
    <property type="molecule type" value="Genomic_DNA"/>
</dbReference>
<protein>
    <submittedName>
        <fullName evidence="2">DUF1947 domain-containing protein</fullName>
    </submittedName>
</protein>
<dbReference type="PROSITE" id="PS50890">
    <property type="entry name" value="PUA"/>
    <property type="match status" value="1"/>
</dbReference>
<dbReference type="SMART" id="SM00359">
    <property type="entry name" value="PUA"/>
    <property type="match status" value="1"/>
</dbReference>
<gene>
    <name evidence="2" type="ORF">HA333_01910</name>
</gene>
<organism evidence="2 3">
    <name type="scientific">Pyrobaculum aerophilum</name>
    <dbReference type="NCBI Taxonomy" id="13773"/>
    <lineage>
        <taxon>Archaea</taxon>
        <taxon>Thermoproteota</taxon>
        <taxon>Thermoprotei</taxon>
        <taxon>Thermoproteales</taxon>
        <taxon>Thermoproteaceae</taxon>
        <taxon>Pyrobaculum</taxon>
    </lineage>
</organism>
<evidence type="ECO:0000259" key="1">
    <source>
        <dbReference type="SMART" id="SM00359"/>
    </source>
</evidence>
<dbReference type="PIRSF" id="PIRSF005067">
    <property type="entry name" value="Tma_RNA-bind_prd"/>
    <property type="match status" value="1"/>
</dbReference>
<dbReference type="SUPFAM" id="SSF88697">
    <property type="entry name" value="PUA domain-like"/>
    <property type="match status" value="1"/>
</dbReference>
<evidence type="ECO:0000313" key="2">
    <source>
        <dbReference type="EMBL" id="HII46247.1"/>
    </source>
</evidence>
<dbReference type="InterPro" id="IPR015947">
    <property type="entry name" value="PUA-like_sf"/>
</dbReference>
<dbReference type="InterPro" id="IPR002478">
    <property type="entry name" value="PUA"/>
</dbReference>
<dbReference type="CDD" id="cd21154">
    <property type="entry name" value="PUA_MJ1432-like"/>
    <property type="match status" value="1"/>
</dbReference>
<dbReference type="PANTHER" id="PTHR22798:SF0">
    <property type="entry name" value="MALIGNANT T-CELL-AMPLIFIED SEQUENCE 1"/>
    <property type="match status" value="1"/>
</dbReference>
<dbReference type="GeneID" id="1465861"/>
<proteinExistence type="predicted"/>
<dbReference type="Proteomes" id="UP000651120">
    <property type="component" value="Unassembled WGS sequence"/>
</dbReference>
<dbReference type="InterPro" id="IPR036974">
    <property type="entry name" value="PUA_sf"/>
</dbReference>
<sequence>MKRLRLSNKEVKELREKFDFMKPILNDADVVEVLQLTEKEFIYLVDGEPLFLKVVTNEGEYVIPTLFLIHKSPRGSLLPSFPKAVVDAGAVKRIINGADVMRPGIKKLEGDFNKGSIVFVADEKGRTIAIAASLYSKGEIEQMEKGKVLLNLHYLGDRAWRASLDLSKKPT</sequence>
<dbReference type="InterPro" id="IPR015266">
    <property type="entry name" value="DUF1947"/>
</dbReference>
<dbReference type="InterPro" id="IPR022430">
    <property type="entry name" value="CHP03684"/>
</dbReference>
<dbReference type="NCBIfam" id="TIGR03684">
    <property type="entry name" value="arCOG00985"/>
    <property type="match status" value="1"/>
</dbReference>
<dbReference type="GO" id="GO:0003723">
    <property type="term" value="F:RNA binding"/>
    <property type="evidence" value="ECO:0007669"/>
    <property type="project" value="InterPro"/>
</dbReference>
<feature type="domain" description="PUA" evidence="1">
    <location>
        <begin position="82"/>
        <end position="156"/>
    </location>
</feature>
<accession>A0A832SXP6</accession>
<dbReference type="InterPro" id="IPR004521">
    <property type="entry name" value="Uncharacterised_CHP00451"/>
</dbReference>
<dbReference type="OMA" id="GVENIHY"/>